<feature type="region of interest" description="Disordered" evidence="5">
    <location>
        <begin position="220"/>
        <end position="289"/>
    </location>
</feature>
<name>B8M4V9_TALSN</name>
<dbReference type="GeneID" id="8098976"/>
<feature type="region of interest" description="Disordered" evidence="5">
    <location>
        <begin position="134"/>
        <end position="180"/>
    </location>
</feature>
<keyword evidence="7" id="KW-0732">Signal</keyword>
<dbReference type="GO" id="GO:0071944">
    <property type="term" value="C:cell periphery"/>
    <property type="evidence" value="ECO:0007669"/>
    <property type="project" value="UniProtKB-ARBA"/>
</dbReference>
<dbReference type="VEuPathDB" id="FungiDB:TSTA_026960"/>
<organism evidence="8 9">
    <name type="scientific">Talaromyces stipitatus (strain ATCC 10500 / CBS 375.48 / QM 6759 / NRRL 1006)</name>
    <name type="common">Penicillium stipitatum</name>
    <dbReference type="NCBI Taxonomy" id="441959"/>
    <lineage>
        <taxon>Eukaryota</taxon>
        <taxon>Fungi</taxon>
        <taxon>Dikarya</taxon>
        <taxon>Ascomycota</taxon>
        <taxon>Pezizomycotina</taxon>
        <taxon>Eurotiomycetes</taxon>
        <taxon>Eurotiomycetidae</taxon>
        <taxon>Eurotiales</taxon>
        <taxon>Trichocomaceae</taxon>
        <taxon>Talaromyces</taxon>
        <taxon>Talaromyces sect. Talaromyces</taxon>
    </lineage>
</organism>
<dbReference type="AlphaFoldDB" id="B8M4V9"/>
<dbReference type="HOGENOM" id="CLU_963711_0_0_1"/>
<accession>B8M4V9</accession>
<dbReference type="Proteomes" id="UP000001745">
    <property type="component" value="Unassembled WGS sequence"/>
</dbReference>
<dbReference type="EMBL" id="EQ962654">
    <property type="protein sequence ID" value="EED19394.1"/>
    <property type="molecule type" value="Genomic_DNA"/>
</dbReference>
<proteinExistence type="predicted"/>
<feature type="signal peptide" evidence="7">
    <location>
        <begin position="1"/>
        <end position="24"/>
    </location>
</feature>
<sequence length="289" mass="30379">MTDLSLRRAVWLLVWSLLWSPSLQQDSYIFTNPPPDSSSIPNPTYNVGDDINLQWVGPNAFVSVRLVHVLPSNNFDEFTSVFTNVTNLGGHYTWKIDLGSMNLTTSKEFFFNIFVEGETSPRAITHYFNLTRDSTSTTAPASTSFTTSASSSTSTSATSSTTSSPTKHTNGASATNTVVPSSGDGLSSGAKAGIGVGVAVGVIAFLAAATLFWRSRRGKNGGGAGGGAESGPAGGPPYQPVNQQGPYEYYKTPGAPTELSEAPANHVTPELSGNGPTTLEMADTSRPQN</sequence>
<evidence type="ECO:0000256" key="2">
    <source>
        <dbReference type="ARBA" id="ARBA00022692"/>
    </source>
</evidence>
<dbReference type="GO" id="GO:0016020">
    <property type="term" value="C:membrane"/>
    <property type="evidence" value="ECO:0007669"/>
    <property type="project" value="UniProtKB-SubCell"/>
</dbReference>
<evidence type="ECO:0000256" key="3">
    <source>
        <dbReference type="ARBA" id="ARBA00022989"/>
    </source>
</evidence>
<dbReference type="RefSeq" id="XP_002479828.1">
    <property type="nucleotide sequence ID" value="XM_002479783.1"/>
</dbReference>
<keyword evidence="2 6" id="KW-0812">Transmembrane</keyword>
<comment type="subcellular location">
    <subcellularLocation>
        <location evidence="1">Membrane</location>
        <topology evidence="1">Single-pass membrane protein</topology>
    </subcellularLocation>
</comment>
<reference evidence="9" key="1">
    <citation type="journal article" date="2015" name="Genome Announc.">
        <title>Genome sequence of the AIDS-associated pathogen Penicillium marneffei (ATCC18224) and its near taxonomic relative Talaromyces stipitatus (ATCC10500).</title>
        <authorList>
            <person name="Nierman W.C."/>
            <person name="Fedorova-Abrams N.D."/>
            <person name="Andrianopoulos A."/>
        </authorList>
    </citation>
    <scope>NUCLEOTIDE SEQUENCE [LARGE SCALE GENOMIC DNA]</scope>
    <source>
        <strain evidence="9">ATCC 10500 / CBS 375.48 / QM 6759 / NRRL 1006</strain>
    </source>
</reference>
<gene>
    <name evidence="8" type="ORF">TSTA_026960</name>
</gene>
<dbReference type="OrthoDB" id="4227207at2759"/>
<evidence type="ECO:0000313" key="9">
    <source>
        <dbReference type="Proteomes" id="UP000001745"/>
    </source>
</evidence>
<evidence type="ECO:0000256" key="6">
    <source>
        <dbReference type="SAM" id="Phobius"/>
    </source>
</evidence>
<feature type="compositionally biased region" description="Polar residues" evidence="5">
    <location>
        <begin position="167"/>
        <end position="180"/>
    </location>
</feature>
<evidence type="ECO:0008006" key="10">
    <source>
        <dbReference type="Google" id="ProtNLM"/>
    </source>
</evidence>
<feature type="chain" id="PRO_5002874730" description="Mid2 domain-containing protein" evidence="7">
    <location>
        <begin position="25"/>
        <end position="289"/>
    </location>
</feature>
<keyword evidence="3 6" id="KW-1133">Transmembrane helix</keyword>
<dbReference type="OMA" id="EANKFMM"/>
<evidence type="ECO:0000256" key="1">
    <source>
        <dbReference type="ARBA" id="ARBA00004167"/>
    </source>
</evidence>
<feature type="transmembrane region" description="Helical" evidence="6">
    <location>
        <begin position="192"/>
        <end position="213"/>
    </location>
</feature>
<dbReference type="InterPro" id="IPR051694">
    <property type="entry name" value="Immunoregulatory_rcpt-like"/>
</dbReference>
<evidence type="ECO:0000256" key="7">
    <source>
        <dbReference type="SAM" id="SignalP"/>
    </source>
</evidence>
<evidence type="ECO:0000313" key="8">
    <source>
        <dbReference type="EMBL" id="EED19394.1"/>
    </source>
</evidence>
<evidence type="ECO:0000256" key="5">
    <source>
        <dbReference type="SAM" id="MobiDB-lite"/>
    </source>
</evidence>
<feature type="compositionally biased region" description="Low complexity" evidence="5">
    <location>
        <begin position="134"/>
        <end position="166"/>
    </location>
</feature>
<dbReference type="PANTHER" id="PTHR15549">
    <property type="entry name" value="PAIRED IMMUNOGLOBULIN-LIKE TYPE 2 RECEPTOR"/>
    <property type="match status" value="1"/>
</dbReference>
<dbReference type="STRING" id="441959.B8M4V9"/>
<evidence type="ECO:0000256" key="4">
    <source>
        <dbReference type="ARBA" id="ARBA00023136"/>
    </source>
</evidence>
<feature type="compositionally biased region" description="Gly residues" evidence="5">
    <location>
        <begin position="220"/>
        <end position="233"/>
    </location>
</feature>
<dbReference type="InParanoid" id="B8M4V9"/>
<keyword evidence="9" id="KW-1185">Reference proteome</keyword>
<keyword evidence="4 6" id="KW-0472">Membrane</keyword>
<dbReference type="eggNOG" id="ENOG502RM81">
    <property type="taxonomic scope" value="Eukaryota"/>
</dbReference>
<protein>
    <recommendedName>
        <fullName evidence="10">Mid2 domain-containing protein</fullName>
    </recommendedName>
</protein>